<organism evidence="2">
    <name type="scientific">viral metagenome</name>
    <dbReference type="NCBI Taxonomy" id="1070528"/>
    <lineage>
        <taxon>unclassified sequences</taxon>
        <taxon>metagenomes</taxon>
        <taxon>organismal metagenomes</taxon>
    </lineage>
</organism>
<protein>
    <submittedName>
        <fullName evidence="2">Uncharacterized protein</fullName>
    </submittedName>
</protein>
<dbReference type="AlphaFoldDB" id="A0A6C0B723"/>
<proteinExistence type="predicted"/>
<name>A0A6C0B723_9ZZZZ</name>
<evidence type="ECO:0000256" key="1">
    <source>
        <dbReference type="SAM" id="MobiDB-lite"/>
    </source>
</evidence>
<dbReference type="EMBL" id="MN739082">
    <property type="protein sequence ID" value="QHS87491.1"/>
    <property type="molecule type" value="Genomic_DNA"/>
</dbReference>
<feature type="region of interest" description="Disordered" evidence="1">
    <location>
        <begin position="140"/>
        <end position="161"/>
    </location>
</feature>
<reference evidence="2" key="1">
    <citation type="journal article" date="2020" name="Nature">
        <title>Giant virus diversity and host interactions through global metagenomics.</title>
        <authorList>
            <person name="Schulz F."/>
            <person name="Roux S."/>
            <person name="Paez-Espino D."/>
            <person name="Jungbluth S."/>
            <person name="Walsh D.A."/>
            <person name="Denef V.J."/>
            <person name="McMahon K.D."/>
            <person name="Konstantinidis K.T."/>
            <person name="Eloe-Fadrosh E.A."/>
            <person name="Kyrpides N.C."/>
            <person name="Woyke T."/>
        </authorList>
    </citation>
    <scope>NUCLEOTIDE SEQUENCE</scope>
    <source>
        <strain evidence="2">GVMAG-M-3300010157-4</strain>
    </source>
</reference>
<sequence>MIPQIQLLSSDSGLYPDVLANFFILLSVQSGDPQFDAFMNDGFASLRSNLIEKYKMESGKLSYDVDALYENQRGLEPNRYGLPYRMFQRLSVVFNIIPLNYLYISNSIRELDPTKLFDALSYYGSIPRYTSTSCRSGHDIKDLPSYDSEGGNKTRKRTLRGRTLRGRTLRGRTLRGRTLRGRTLRGRYIQ</sequence>
<accession>A0A6C0B723</accession>
<evidence type="ECO:0000313" key="2">
    <source>
        <dbReference type="EMBL" id="QHS87491.1"/>
    </source>
</evidence>